<dbReference type="EMBL" id="UOEU01000461">
    <property type="protein sequence ID" value="VAW33601.1"/>
    <property type="molecule type" value="Genomic_DNA"/>
</dbReference>
<dbReference type="GO" id="GO:0010041">
    <property type="term" value="P:response to iron(III) ion"/>
    <property type="evidence" value="ECO:0007669"/>
    <property type="project" value="TreeGrafter"/>
</dbReference>
<proteinExistence type="predicted"/>
<evidence type="ECO:0000313" key="9">
    <source>
        <dbReference type="EMBL" id="VAW33601.1"/>
    </source>
</evidence>
<evidence type="ECO:0000256" key="6">
    <source>
        <dbReference type="ARBA" id="ARBA00022989"/>
    </source>
</evidence>
<protein>
    <recommendedName>
        <fullName evidence="10">Glycosyltransferase RgtA/B/C/D-like domain-containing protein</fullName>
    </recommendedName>
</protein>
<evidence type="ECO:0000256" key="5">
    <source>
        <dbReference type="ARBA" id="ARBA00022692"/>
    </source>
</evidence>
<feature type="transmembrane region" description="Helical" evidence="8">
    <location>
        <begin position="337"/>
        <end position="357"/>
    </location>
</feature>
<dbReference type="PANTHER" id="PTHR33908:SF3">
    <property type="entry name" value="UNDECAPRENYL PHOSPHATE-ALPHA-4-AMINO-4-DEOXY-L-ARABINOSE ARABINOSYL TRANSFERASE"/>
    <property type="match status" value="1"/>
</dbReference>
<evidence type="ECO:0000256" key="4">
    <source>
        <dbReference type="ARBA" id="ARBA00022679"/>
    </source>
</evidence>
<evidence type="ECO:0000256" key="3">
    <source>
        <dbReference type="ARBA" id="ARBA00022676"/>
    </source>
</evidence>
<keyword evidence="7 8" id="KW-0472">Membrane</keyword>
<feature type="transmembrane region" description="Helical" evidence="8">
    <location>
        <begin position="166"/>
        <end position="185"/>
    </location>
</feature>
<feature type="transmembrane region" description="Helical" evidence="8">
    <location>
        <begin position="191"/>
        <end position="207"/>
    </location>
</feature>
<dbReference type="GO" id="GO:0008610">
    <property type="term" value="P:lipid biosynthetic process"/>
    <property type="evidence" value="ECO:0007669"/>
    <property type="project" value="UniProtKB-ARBA"/>
</dbReference>
<organism evidence="9">
    <name type="scientific">hydrothermal vent metagenome</name>
    <dbReference type="NCBI Taxonomy" id="652676"/>
    <lineage>
        <taxon>unclassified sequences</taxon>
        <taxon>metagenomes</taxon>
        <taxon>ecological metagenomes</taxon>
    </lineage>
</organism>
<feature type="transmembrane region" description="Helical" evidence="8">
    <location>
        <begin position="293"/>
        <end position="317"/>
    </location>
</feature>
<evidence type="ECO:0000256" key="7">
    <source>
        <dbReference type="ARBA" id="ARBA00023136"/>
    </source>
</evidence>
<feature type="transmembrane region" description="Helical" evidence="8">
    <location>
        <begin position="80"/>
        <end position="99"/>
    </location>
</feature>
<gene>
    <name evidence="9" type="ORF">MNBD_CHLOROFLEXI01-5312</name>
</gene>
<dbReference type="GO" id="GO:0005886">
    <property type="term" value="C:plasma membrane"/>
    <property type="evidence" value="ECO:0007669"/>
    <property type="project" value="UniProtKB-SubCell"/>
</dbReference>
<keyword evidence="4" id="KW-0808">Transferase</keyword>
<keyword evidence="2" id="KW-1003">Cell membrane</keyword>
<accession>A0A3B0UR66</accession>
<comment type="subcellular location">
    <subcellularLocation>
        <location evidence="1">Cell membrane</location>
        <topology evidence="1">Multi-pass membrane protein</topology>
    </subcellularLocation>
</comment>
<feature type="transmembrane region" description="Helical" evidence="8">
    <location>
        <begin position="136"/>
        <end position="154"/>
    </location>
</feature>
<keyword evidence="3" id="KW-0328">Glycosyltransferase</keyword>
<name>A0A3B0UR66_9ZZZZ</name>
<keyword evidence="6 8" id="KW-1133">Transmembrane helix</keyword>
<dbReference type="AlphaFoldDB" id="A0A3B0UR66"/>
<dbReference type="GO" id="GO:0016763">
    <property type="term" value="F:pentosyltransferase activity"/>
    <property type="evidence" value="ECO:0007669"/>
    <property type="project" value="TreeGrafter"/>
</dbReference>
<evidence type="ECO:0008006" key="10">
    <source>
        <dbReference type="Google" id="ProtNLM"/>
    </source>
</evidence>
<feature type="transmembrane region" description="Helical" evidence="8">
    <location>
        <begin position="219"/>
        <end position="237"/>
    </location>
</feature>
<evidence type="ECO:0000256" key="2">
    <source>
        <dbReference type="ARBA" id="ARBA00022475"/>
    </source>
</evidence>
<sequence>MTKNKNSFRLILAITFVAFLLRLWQLGSLPPGWRDDELINSLVISQKVLDGNLAVYYPDASGHEALYHALNGVMLGLFGANWLGIRLLSAFLGTLAVPLTYQVGRKLFDRWVGLTAAAGLTVSFWGLMYSRFGLRHIMMPLLTLAAFHFFWRGFKSEAWKLTTSNYQLPITNYFTAALFIALGFYTYFAGRGVPLILLAFMGVVWLLKRPSFKQQWRGWLIMLASVAILVIPLLLTLQAQPESEARVAELAVPLIEARLGNFEPLREFTLTTLRMFHSTGDGEWLYNIPNRPIFGTVGAIFFWGGVLLAVADVLWLLWQRLRHQASDAATDKALSSAFLLIWWLAGIAPGFISVPAASLGHTILAQPATYILAALPVGRLAKLGLRSRDWRRHNNFHSPFATRHSLLGFSTALLLLFSIGSRDLPDYFQRWPQRGMVRFLYRADIQDIANYVNNNSQLTDFSVSGLLAGPWDRVALQIDLAGDTAVRPRWFNAERAIFLNPPLSFIGFPEPSESYKPHFRPVEPAVQVGSYTLAQVAPNLLADRDGEQVCFVNGLCLLTAVYDTKTQRLELGWQVSDTFQPPLQPLISNPPPPGVYAGPRLHVFAQLQDAEGNFLAGDDGLWVDPVTLQPGDVFLQTHWLVPPEDVMPETAVFGLYDPLTGERILTTDGRDHIRLEICYSRCLN</sequence>
<keyword evidence="5 8" id="KW-0812">Transmembrane</keyword>
<feature type="transmembrane region" description="Helical" evidence="8">
    <location>
        <begin position="111"/>
        <end position="130"/>
    </location>
</feature>
<dbReference type="PANTHER" id="PTHR33908">
    <property type="entry name" value="MANNOSYLTRANSFERASE YKCB-RELATED"/>
    <property type="match status" value="1"/>
</dbReference>
<reference evidence="9" key="1">
    <citation type="submission" date="2018-06" db="EMBL/GenBank/DDBJ databases">
        <authorList>
            <person name="Zhirakovskaya E."/>
        </authorList>
    </citation>
    <scope>NUCLEOTIDE SEQUENCE</scope>
</reference>
<evidence type="ECO:0000256" key="1">
    <source>
        <dbReference type="ARBA" id="ARBA00004651"/>
    </source>
</evidence>
<evidence type="ECO:0000256" key="8">
    <source>
        <dbReference type="SAM" id="Phobius"/>
    </source>
</evidence>
<dbReference type="InterPro" id="IPR050297">
    <property type="entry name" value="LipidA_mod_glycosyltrf_83"/>
</dbReference>